<feature type="domain" description="Ig-like" evidence="7">
    <location>
        <begin position="1010"/>
        <end position="1103"/>
    </location>
</feature>
<feature type="domain" description="Ig-like" evidence="7">
    <location>
        <begin position="221"/>
        <end position="319"/>
    </location>
</feature>
<feature type="region of interest" description="Disordered" evidence="5">
    <location>
        <begin position="265"/>
        <end position="319"/>
    </location>
</feature>
<feature type="domain" description="Ig-like" evidence="7">
    <location>
        <begin position="915"/>
        <end position="1005"/>
    </location>
</feature>
<dbReference type="VEuPathDB" id="VectorBase:LOC119163141"/>
<dbReference type="InterPro" id="IPR036179">
    <property type="entry name" value="Ig-like_dom_sf"/>
</dbReference>
<dbReference type="GO" id="GO:0043025">
    <property type="term" value="C:neuronal cell body"/>
    <property type="evidence" value="ECO:0007669"/>
    <property type="project" value="TreeGrafter"/>
</dbReference>
<evidence type="ECO:0000256" key="1">
    <source>
        <dbReference type="ARBA" id="ARBA00022729"/>
    </source>
</evidence>
<dbReference type="SMART" id="SM00060">
    <property type="entry name" value="FN3"/>
    <property type="match status" value="3"/>
</dbReference>
<feature type="domain" description="Fibronectin type-III" evidence="8">
    <location>
        <begin position="1682"/>
        <end position="1776"/>
    </location>
</feature>
<reference evidence="9" key="2">
    <citation type="submission" date="2021-09" db="EMBL/GenBank/DDBJ databases">
        <authorList>
            <person name="Jia N."/>
            <person name="Wang J."/>
            <person name="Shi W."/>
            <person name="Du L."/>
            <person name="Sun Y."/>
            <person name="Zhan W."/>
            <person name="Jiang J."/>
            <person name="Wang Q."/>
            <person name="Zhang B."/>
            <person name="Ji P."/>
            <person name="Sakyi L.B."/>
            <person name="Cui X."/>
            <person name="Yuan T."/>
            <person name="Jiang B."/>
            <person name="Yang W."/>
            <person name="Lam T.T.-Y."/>
            <person name="Chang Q."/>
            <person name="Ding S."/>
            <person name="Wang X."/>
            <person name="Zhu J."/>
            <person name="Ruan X."/>
            <person name="Zhao L."/>
            <person name="Wei J."/>
            <person name="Que T."/>
            <person name="Du C."/>
            <person name="Cheng J."/>
            <person name="Dai P."/>
            <person name="Han X."/>
            <person name="Huang E."/>
            <person name="Gao Y."/>
            <person name="Liu J."/>
            <person name="Shao H."/>
            <person name="Ye R."/>
            <person name="Li L."/>
            <person name="Wei W."/>
            <person name="Wang X."/>
            <person name="Wang C."/>
            <person name="Huo Q."/>
            <person name="Li W."/>
            <person name="Guo W."/>
            <person name="Chen H."/>
            <person name="Chen S."/>
            <person name="Zhou L."/>
            <person name="Zhou L."/>
            <person name="Ni X."/>
            <person name="Tian J."/>
            <person name="Zhou Y."/>
            <person name="Sheng Y."/>
            <person name="Liu T."/>
            <person name="Pan Y."/>
            <person name="Xia L."/>
            <person name="Li J."/>
            <person name="Zhao F."/>
            <person name="Cao W."/>
        </authorList>
    </citation>
    <scope>NUCLEOTIDE SEQUENCE</scope>
    <source>
        <strain evidence="9">Rmic-2018</strain>
        <tissue evidence="9">Larvae</tissue>
    </source>
</reference>
<dbReference type="GO" id="GO:0008046">
    <property type="term" value="F:axon guidance receptor activity"/>
    <property type="evidence" value="ECO:0007669"/>
    <property type="project" value="TreeGrafter"/>
</dbReference>
<feature type="domain" description="Ig-like" evidence="7">
    <location>
        <begin position="353"/>
        <end position="445"/>
    </location>
</feature>
<dbReference type="FunFam" id="2.60.40.10:FF:000104">
    <property type="entry name" value="Down syndrome cell adhesion molecule b"/>
    <property type="match status" value="1"/>
</dbReference>
<dbReference type="EMBL" id="JABSTU010000005">
    <property type="protein sequence ID" value="KAH8029788.1"/>
    <property type="molecule type" value="Genomic_DNA"/>
</dbReference>
<dbReference type="SUPFAM" id="SSF49265">
    <property type="entry name" value="Fibronectin type III"/>
    <property type="match status" value="2"/>
</dbReference>
<feature type="domain" description="Ig-like" evidence="7">
    <location>
        <begin position="672"/>
        <end position="730"/>
    </location>
</feature>
<dbReference type="InterPro" id="IPR036116">
    <property type="entry name" value="FN3_sf"/>
</dbReference>
<evidence type="ECO:0000256" key="2">
    <source>
        <dbReference type="ARBA" id="ARBA00022737"/>
    </source>
</evidence>
<dbReference type="PRINTS" id="PR01832">
    <property type="entry name" value="VEGFRECEPTOR"/>
</dbReference>
<dbReference type="PANTHER" id="PTHR45080:SF8">
    <property type="entry name" value="IG-LIKE DOMAIN-CONTAINING PROTEIN"/>
    <property type="match status" value="1"/>
</dbReference>
<dbReference type="InterPro" id="IPR013098">
    <property type="entry name" value="Ig_I-set"/>
</dbReference>
<feature type="domain" description="Ig-like" evidence="7">
    <location>
        <begin position="1106"/>
        <end position="1193"/>
    </location>
</feature>
<feature type="domain" description="Fibronectin type-III" evidence="8">
    <location>
        <begin position="1876"/>
        <end position="1969"/>
    </location>
</feature>
<dbReference type="Pfam" id="PF00041">
    <property type="entry name" value="fn3"/>
    <property type="match status" value="3"/>
</dbReference>
<dbReference type="PANTHER" id="PTHR45080">
    <property type="entry name" value="CONTACTIN 5"/>
    <property type="match status" value="1"/>
</dbReference>
<organism evidence="9 10">
    <name type="scientific">Rhipicephalus microplus</name>
    <name type="common">Cattle tick</name>
    <name type="synonym">Boophilus microplus</name>
    <dbReference type="NCBI Taxonomy" id="6941"/>
    <lineage>
        <taxon>Eukaryota</taxon>
        <taxon>Metazoa</taxon>
        <taxon>Ecdysozoa</taxon>
        <taxon>Arthropoda</taxon>
        <taxon>Chelicerata</taxon>
        <taxon>Arachnida</taxon>
        <taxon>Acari</taxon>
        <taxon>Parasitiformes</taxon>
        <taxon>Ixodida</taxon>
        <taxon>Ixodoidea</taxon>
        <taxon>Ixodidae</taxon>
        <taxon>Rhipicephalinae</taxon>
        <taxon>Rhipicephalus</taxon>
        <taxon>Boophilus</taxon>
    </lineage>
</organism>
<dbReference type="Pfam" id="PF07679">
    <property type="entry name" value="I-set"/>
    <property type="match status" value="12"/>
</dbReference>
<dbReference type="FunFam" id="2.60.40.10:FF:000032">
    <property type="entry name" value="palladin isoform X1"/>
    <property type="match status" value="1"/>
</dbReference>
<dbReference type="GO" id="GO:0005886">
    <property type="term" value="C:plasma membrane"/>
    <property type="evidence" value="ECO:0007669"/>
    <property type="project" value="TreeGrafter"/>
</dbReference>
<feature type="domain" description="Ig-like" evidence="7">
    <location>
        <begin position="1202"/>
        <end position="1288"/>
    </location>
</feature>
<evidence type="ECO:0000256" key="4">
    <source>
        <dbReference type="ARBA" id="ARBA00023319"/>
    </source>
</evidence>
<name>A0A9J6E633_RHIMP</name>
<feature type="domain" description="Ig-like" evidence="7">
    <location>
        <begin position="1"/>
        <end position="65"/>
    </location>
</feature>
<feature type="domain" description="Ig-like" evidence="7">
    <location>
        <begin position="1393"/>
        <end position="1480"/>
    </location>
</feature>
<sequence>MEFVWLKNGVHLAGLGNEKAVPKMFTESVSSLTIPDVSAEDVANYTCGASNAAGTDSYTAELIVTGPTHLKLCKHASCSGASSFIRLCALLITLVLVANAGEHPPFPHSVSITYILMPASLQRRLRLQPFAFPKDPRANSKIRCIPATPRGNVSRSVSRGLKNGQRVVSDTKAQTKAFSETVSILTLLDVTSEDVGNYTCQATNRYGTDSLTAELVLTEVPSYSLSSFQRTTPSGKTSPFSCFASEGHPPLLFTWRKDGARIPSGSKFSVRHAHRQDVYTDHSRKSQRPTSATTPAEAANEGGSDQNHRKPRHNGSVSCETAPSLHIHSGAMFTLIFGLLALMRGISCSKDAPKVQPFVFPRESAAGETLLVTCVANRGTQPMQFTWLKNGVALKEGDKATPKMFTESVSALSIRDVGAEDVANYSCRASNSAGSDSYTAELVVTDAPKIQPFAFPIDEQLGKDVTVSCFAMRGHQPLKFSWLKNGARVDRAGDIEEIGGKMSTLTVRKLSAADFGNYTCRVSNAAGTDQFTTTLVVNVEPPRIQPFSFPTSKAMPKKVVVHCVVIEGREPFEFAWLKDGARLGGDHGRVQVKQVSEAVSSLTISRAGAEDIGNYTCVAANSAGSDSATSELLVTGTVPLPNLVGLGAKAPFPKSSRLEPPWPSLGTRPLLFTWLENGLPIDPRGKATPKTLSKSISALAIPTVETYDIADYTCRVENDAGSDTHTAELVVAEPPKLQPLTFPRNPTLNKKLVLSCVAMEGDPPLEFAWTKDGLTEREGGEVLDGSAHFAHLVAHDPRIDGAGRGATTTCHVPTRPERTVPRRHSLCTLSQGTPHRRRRGRHVRRESRPLAFAWLKNGSPVMAGSKAAPKMLTESISALTMSSVDADDIGNYTCRATNAAGSDSYTAELVVTEPPKLQPFSFPRSPLLKKKVVVSCVAVEGDAPLRFSWSRDGGAEGERKRYTVDTLSSHLSSLTIPEVTAQDIGNYTCRVTNAAGTDTFTASLLVRDAPKLQPFYFPKENQLLQTIVVSCIAVRGSPPLEFSWSKDGLPLAHKDKRVATRLLTDTISTLTVTNVRAEDIGNYTCRASNAGGFDSFTAELIVTDAPKVQAFYFPRDQLAGKKVVVSCVVVEGDEPMTIRWFKDGLPLATADKRTKITKHTESMVSLTIPEVTAADVGNYTCVASNRVGEDTFTAPLIVNDAPKIQAFNFPREQLVGKKVIVSCVAVEGDEPMTFTWFKDGHPLAADAGRRVAKLADNIASLTVPEVTAADIGNYTCVASNRAGEDSFSASLLVDGRPPRLQPFYFPKQPDLHKKVVVHCTVLEGDEPFEFAWYKDNQLVVADKNVQVRTLSESLTSLTVHEVAAENVGNYTCEASNVAGSDRTSAELLVKDAPLLQRFQFKEGLGVGDQTAVVCAVVGGSPPFTIRWSKDGRPIAADNEARSVKTLGEGVSTLSLRSISASDVGNYSCVAENAVGSAAVSAALLIQAAPVWLSEPKDTDAVQGRDLVLACNAAGFPKPRFTWKMQIGSRDFVPLHPVGRRKIYDNGTLVIENVESDDEGLYQCDVSNGVAPPLSKTIKVSVHVPPRISKSSSDVSVKRGDIAKIACEASGQHPLVVTWEKDNTMLLPSVDRYETHEEMSATGVTSVLVIHNSARKDATAYVCVAKNDYGQTKHTFRLTVLEPPESPTDVVVTERRSRYVSVKWSPPRRPVNRYVFRYWRKSSRGSVLQEQEVDGMRTSLMVTNLHPGTEYLALVLAENSVGFGDPSDTITFQTAAEEPSAPPMNVQCEALDTRNIKVSWEPPPADQLNGELKGYYIGHKMDGTPFVHDTVNRDTEQRTFRGLQAASTYRFMLKAFNEVGSGPASEEVACTTLNGDPPAVPSLRVTGITSNSVSLHWNSPTSAASPVIQYEIQYGTDDGDKRQLHIPATKESVTLTELRSGTRYNFRMAAFNLYGRGDFSHDLPAVTHLSDGGSFPSLVDEEMPFYYRTYFVVPVVASFTVIITAIVIAWACLKRATILQSTPLVSQYARNSYMRTMDPRNSQGLEEAYDVPWNGPATRNTMRKEGTYTRLKNNRQQNLV</sequence>
<dbReference type="InterPro" id="IPR050958">
    <property type="entry name" value="Cell_Adh-Cytoskel_Orgn"/>
</dbReference>
<dbReference type="CDD" id="cd00096">
    <property type="entry name" value="Ig"/>
    <property type="match status" value="1"/>
</dbReference>
<evidence type="ECO:0000259" key="8">
    <source>
        <dbReference type="PROSITE" id="PS50853"/>
    </source>
</evidence>
<feature type="domain" description="Ig-like" evidence="7">
    <location>
        <begin position="542"/>
        <end position="635"/>
    </location>
</feature>
<feature type="domain" description="Fibronectin type-III" evidence="8">
    <location>
        <begin position="1781"/>
        <end position="1874"/>
    </location>
</feature>
<dbReference type="InterPro" id="IPR013783">
    <property type="entry name" value="Ig-like_fold"/>
</dbReference>
<evidence type="ECO:0000259" key="7">
    <source>
        <dbReference type="PROSITE" id="PS50835"/>
    </source>
</evidence>
<dbReference type="PROSITE" id="PS50835">
    <property type="entry name" value="IG_LIKE"/>
    <property type="match status" value="16"/>
</dbReference>
<feature type="transmembrane region" description="Helical" evidence="6">
    <location>
        <begin position="1989"/>
        <end position="2012"/>
    </location>
</feature>
<keyword evidence="1" id="KW-0732">Signal</keyword>
<dbReference type="VEuPathDB" id="VectorBase:LOC119185724"/>
<feature type="domain" description="Ig-like" evidence="7">
    <location>
        <begin position="448"/>
        <end position="536"/>
    </location>
</feature>
<dbReference type="FunFam" id="2.60.40.10:FF:000028">
    <property type="entry name" value="Neuronal cell adhesion molecule"/>
    <property type="match status" value="1"/>
</dbReference>
<keyword evidence="3" id="KW-1015">Disulfide bond</keyword>
<dbReference type="Gene3D" id="2.60.40.10">
    <property type="entry name" value="Immunoglobulins"/>
    <property type="match status" value="18"/>
</dbReference>
<dbReference type="InterPro" id="IPR003961">
    <property type="entry name" value="FN3_dom"/>
</dbReference>
<keyword evidence="2" id="KW-0677">Repeat</keyword>
<keyword evidence="4" id="KW-0393">Immunoglobulin domain</keyword>
<evidence type="ECO:0000313" key="9">
    <source>
        <dbReference type="EMBL" id="KAH8029788.1"/>
    </source>
</evidence>
<keyword evidence="10" id="KW-1185">Reference proteome</keyword>
<feature type="domain" description="Ig-like" evidence="7">
    <location>
        <begin position="1585"/>
        <end position="1678"/>
    </location>
</feature>
<dbReference type="InterPro" id="IPR003599">
    <property type="entry name" value="Ig_sub"/>
</dbReference>
<feature type="domain" description="Ig-like" evidence="7">
    <location>
        <begin position="1489"/>
        <end position="1580"/>
    </location>
</feature>
<dbReference type="VEuPathDB" id="VectorBase:LOC119176937"/>
<feature type="domain" description="Ig-like" evidence="7">
    <location>
        <begin position="1298"/>
        <end position="1388"/>
    </location>
</feature>
<feature type="compositionally biased region" description="Basic and acidic residues" evidence="5">
    <location>
        <begin position="275"/>
        <end position="284"/>
    </location>
</feature>
<dbReference type="GO" id="GO:0050808">
    <property type="term" value="P:synapse organization"/>
    <property type="evidence" value="ECO:0007669"/>
    <property type="project" value="TreeGrafter"/>
</dbReference>
<evidence type="ECO:0000256" key="6">
    <source>
        <dbReference type="SAM" id="Phobius"/>
    </source>
</evidence>
<keyword evidence="6" id="KW-1133">Transmembrane helix</keyword>
<dbReference type="SMART" id="SM00409">
    <property type="entry name" value="IG"/>
    <property type="match status" value="15"/>
</dbReference>
<evidence type="ECO:0000256" key="3">
    <source>
        <dbReference type="ARBA" id="ARBA00023157"/>
    </source>
</evidence>
<comment type="caution">
    <text evidence="9">The sequence shown here is derived from an EMBL/GenBank/DDBJ whole genome shotgun (WGS) entry which is preliminary data.</text>
</comment>
<proteinExistence type="predicted"/>
<accession>A0A9J6E633</accession>
<dbReference type="InterPro" id="IPR007110">
    <property type="entry name" value="Ig-like_dom"/>
</dbReference>
<dbReference type="PROSITE" id="PS50853">
    <property type="entry name" value="FN3"/>
    <property type="match status" value="3"/>
</dbReference>
<reference evidence="9" key="1">
    <citation type="journal article" date="2020" name="Cell">
        <title>Large-Scale Comparative Analyses of Tick Genomes Elucidate Their Genetic Diversity and Vector Capacities.</title>
        <authorList>
            <consortium name="Tick Genome and Microbiome Consortium (TIGMIC)"/>
            <person name="Jia N."/>
            <person name="Wang J."/>
            <person name="Shi W."/>
            <person name="Du L."/>
            <person name="Sun Y."/>
            <person name="Zhan W."/>
            <person name="Jiang J.F."/>
            <person name="Wang Q."/>
            <person name="Zhang B."/>
            <person name="Ji P."/>
            <person name="Bell-Sakyi L."/>
            <person name="Cui X.M."/>
            <person name="Yuan T.T."/>
            <person name="Jiang B.G."/>
            <person name="Yang W.F."/>
            <person name="Lam T.T."/>
            <person name="Chang Q.C."/>
            <person name="Ding S.J."/>
            <person name="Wang X.J."/>
            <person name="Zhu J.G."/>
            <person name="Ruan X.D."/>
            <person name="Zhao L."/>
            <person name="Wei J.T."/>
            <person name="Ye R.Z."/>
            <person name="Que T.C."/>
            <person name="Du C.H."/>
            <person name="Zhou Y.H."/>
            <person name="Cheng J.X."/>
            <person name="Dai P.F."/>
            <person name="Guo W.B."/>
            <person name="Han X.H."/>
            <person name="Huang E.J."/>
            <person name="Li L.F."/>
            <person name="Wei W."/>
            <person name="Gao Y.C."/>
            <person name="Liu J.Z."/>
            <person name="Shao H.Z."/>
            <person name="Wang X."/>
            <person name="Wang C.C."/>
            <person name="Yang T.C."/>
            <person name="Huo Q.B."/>
            <person name="Li W."/>
            <person name="Chen H.Y."/>
            <person name="Chen S.E."/>
            <person name="Zhou L.G."/>
            <person name="Ni X.B."/>
            <person name="Tian J.H."/>
            <person name="Sheng Y."/>
            <person name="Liu T."/>
            <person name="Pan Y.S."/>
            <person name="Xia L.Y."/>
            <person name="Li J."/>
            <person name="Zhao F."/>
            <person name="Cao W.C."/>
        </authorList>
    </citation>
    <scope>NUCLEOTIDE SEQUENCE</scope>
    <source>
        <strain evidence="9">Rmic-2018</strain>
    </source>
</reference>
<dbReference type="FunFam" id="2.60.40.10:FF:000333">
    <property type="entry name" value="Down syndrome cell adhesion molecule"/>
    <property type="match status" value="9"/>
</dbReference>
<dbReference type="CDD" id="cd00063">
    <property type="entry name" value="FN3"/>
    <property type="match status" value="3"/>
</dbReference>
<feature type="domain" description="Ig-like" evidence="7">
    <location>
        <begin position="118"/>
        <end position="218"/>
    </location>
</feature>
<dbReference type="GO" id="GO:0030424">
    <property type="term" value="C:axon"/>
    <property type="evidence" value="ECO:0007669"/>
    <property type="project" value="TreeGrafter"/>
</dbReference>
<gene>
    <name evidence="9" type="ORF">HPB51_004793</name>
</gene>
<keyword evidence="6" id="KW-0472">Membrane</keyword>
<keyword evidence="6" id="KW-0812">Transmembrane</keyword>
<feature type="domain" description="Ig-like" evidence="7">
    <location>
        <begin position="735"/>
        <end position="912"/>
    </location>
</feature>
<dbReference type="SMART" id="SM00408">
    <property type="entry name" value="IGc2"/>
    <property type="match status" value="14"/>
</dbReference>
<evidence type="ECO:0008006" key="11">
    <source>
        <dbReference type="Google" id="ProtNLM"/>
    </source>
</evidence>
<dbReference type="SUPFAM" id="SSF48726">
    <property type="entry name" value="Immunoglobulin"/>
    <property type="match status" value="15"/>
</dbReference>
<dbReference type="Proteomes" id="UP000821866">
    <property type="component" value="Chromosome 3"/>
</dbReference>
<protein>
    <recommendedName>
        <fullName evidence="11">Down syndrome cell adhesion molecule</fullName>
    </recommendedName>
</protein>
<dbReference type="InterPro" id="IPR003598">
    <property type="entry name" value="Ig_sub2"/>
</dbReference>
<evidence type="ECO:0000256" key="5">
    <source>
        <dbReference type="SAM" id="MobiDB-lite"/>
    </source>
</evidence>
<dbReference type="Pfam" id="PF13927">
    <property type="entry name" value="Ig_3"/>
    <property type="match status" value="3"/>
</dbReference>
<dbReference type="GO" id="GO:0007156">
    <property type="term" value="P:homophilic cell adhesion via plasma membrane adhesion molecules"/>
    <property type="evidence" value="ECO:0007669"/>
    <property type="project" value="TreeGrafter"/>
</dbReference>
<evidence type="ECO:0000313" key="10">
    <source>
        <dbReference type="Proteomes" id="UP000821866"/>
    </source>
</evidence>